<evidence type="ECO:0000313" key="2">
    <source>
        <dbReference type="EMBL" id="MBW7465771.1"/>
    </source>
</evidence>
<reference evidence="2 3" key="1">
    <citation type="journal article" date="2016" name="Int. J. Syst. Evol. Microbiol.">
        <title>Pontibacter aydingkolensis sp. nov., isolated from soil of a salt lake.</title>
        <authorList>
            <person name="Osman G."/>
            <person name="Zhang T."/>
            <person name="Lou K."/>
            <person name="Gao Y."/>
            <person name="Chang W."/>
            <person name="Lin Q."/>
            <person name="Yang H.M."/>
            <person name="Huo X.D."/>
            <person name="Wang N."/>
        </authorList>
    </citation>
    <scope>NUCLEOTIDE SEQUENCE [LARGE SCALE GENOMIC DNA]</scope>
    <source>
        <strain evidence="2 3">KACC 19255</strain>
    </source>
</reference>
<name>A0ABS7CPK1_9BACT</name>
<keyword evidence="3" id="KW-1185">Reference proteome</keyword>
<dbReference type="Proteomes" id="UP000813018">
    <property type="component" value="Unassembled WGS sequence"/>
</dbReference>
<comment type="caution">
    <text evidence="2">The sequence shown here is derived from an EMBL/GenBank/DDBJ whole genome shotgun (WGS) entry which is preliminary data.</text>
</comment>
<feature type="region of interest" description="Disordered" evidence="1">
    <location>
        <begin position="1"/>
        <end position="81"/>
    </location>
</feature>
<protein>
    <submittedName>
        <fullName evidence="2">Uncharacterized protein</fullName>
    </submittedName>
</protein>
<evidence type="ECO:0000256" key="1">
    <source>
        <dbReference type="SAM" id="MobiDB-lite"/>
    </source>
</evidence>
<dbReference type="RefSeq" id="WP_219875646.1">
    <property type="nucleotide sequence ID" value="NZ_JAHYXK010000001.1"/>
</dbReference>
<proteinExistence type="predicted"/>
<gene>
    <name evidence="2" type="ORF">K0O23_01730</name>
</gene>
<organism evidence="2 3">
    <name type="scientific">Pontibacter aydingkolensis</name>
    <dbReference type="NCBI Taxonomy" id="1911536"/>
    <lineage>
        <taxon>Bacteria</taxon>
        <taxon>Pseudomonadati</taxon>
        <taxon>Bacteroidota</taxon>
        <taxon>Cytophagia</taxon>
        <taxon>Cytophagales</taxon>
        <taxon>Hymenobacteraceae</taxon>
        <taxon>Pontibacter</taxon>
    </lineage>
</organism>
<feature type="compositionally biased region" description="Basic residues" evidence="1">
    <location>
        <begin position="72"/>
        <end position="81"/>
    </location>
</feature>
<dbReference type="EMBL" id="JAHYXK010000001">
    <property type="protein sequence ID" value="MBW7465771.1"/>
    <property type="molecule type" value="Genomic_DNA"/>
</dbReference>
<accession>A0ABS7CPK1</accession>
<evidence type="ECO:0000313" key="3">
    <source>
        <dbReference type="Proteomes" id="UP000813018"/>
    </source>
</evidence>
<sequence>MKTEKITNQNKLTQDTNNSSRSLQSGLGNQQKQSSQSSIPTSKANSTSNISSGPGRGWHGDAKGHARAGSQSHKRTGKRHS</sequence>
<feature type="compositionally biased region" description="Polar residues" evidence="1">
    <location>
        <begin position="1"/>
        <end position="52"/>
    </location>
</feature>